<keyword evidence="5" id="KW-1185">Reference proteome</keyword>
<dbReference type="PANTHER" id="PTHR20858:SF17">
    <property type="entry name" value="HYDROXYMETHYLPYRIMIDINE_PHOSPHOMETHYLPYRIMIDINE KINASE THI20-RELATED"/>
    <property type="match status" value="1"/>
</dbReference>
<dbReference type="CDD" id="cd01169">
    <property type="entry name" value="HMPP_kinase"/>
    <property type="match status" value="1"/>
</dbReference>
<comment type="pathway">
    <text evidence="1">Cofactor biosynthesis; thiamine diphosphate biosynthesis.</text>
</comment>
<dbReference type="InterPro" id="IPR013749">
    <property type="entry name" value="PM/HMP-P_kinase-1"/>
</dbReference>
<evidence type="ECO:0000256" key="1">
    <source>
        <dbReference type="ARBA" id="ARBA00004948"/>
    </source>
</evidence>
<dbReference type="Pfam" id="PF08543">
    <property type="entry name" value="Phos_pyr_kin"/>
    <property type="match status" value="1"/>
</dbReference>
<reference evidence="4 5" key="1">
    <citation type="submission" date="2015-08" db="EMBL/GenBank/DDBJ databases">
        <authorList>
            <person name="Babu N.S."/>
            <person name="Beckwith C.J."/>
            <person name="Beseler K.G."/>
            <person name="Brison A."/>
            <person name="Carone J.V."/>
            <person name="Caskin T.P."/>
            <person name="Diamond M."/>
            <person name="Durham M.E."/>
            <person name="Foxe J.M."/>
            <person name="Go M."/>
            <person name="Henderson B.A."/>
            <person name="Jones I.B."/>
            <person name="McGettigan J.A."/>
            <person name="Micheletti S.J."/>
            <person name="Nasrallah M.E."/>
            <person name="Ortiz D."/>
            <person name="Piller C.R."/>
            <person name="Privatt S.R."/>
            <person name="Schneider S.L."/>
            <person name="Sharp S."/>
            <person name="Smith T.C."/>
            <person name="Stanton J.D."/>
            <person name="Ullery H.E."/>
            <person name="Wilson R.J."/>
            <person name="Serrano M.G."/>
            <person name="Buck G."/>
            <person name="Lee V."/>
            <person name="Wang Y."/>
            <person name="Carvalho R."/>
            <person name="Voegtly L."/>
            <person name="Shi R."/>
            <person name="Duckworth R."/>
            <person name="Johnson A."/>
            <person name="Loviza R."/>
            <person name="Walstead R."/>
            <person name="Shah Z."/>
            <person name="Kiflezghi M."/>
            <person name="Wade K."/>
            <person name="Ball S.L."/>
            <person name="Bradley K.W."/>
            <person name="Asai D.J."/>
            <person name="Bowman C.A."/>
            <person name="Russell D.A."/>
            <person name="Pope W.H."/>
            <person name="Jacobs-Sera D."/>
            <person name="Hendrix R.W."/>
            <person name="Hatfull G.F."/>
        </authorList>
    </citation>
    <scope>NUCLEOTIDE SEQUENCE [LARGE SCALE GENOMIC DNA]</scope>
    <source>
        <strain evidence="4 5">DSM 27710</strain>
    </source>
</reference>
<sequence>MLVLAGLDPSGGAGLVADGEAILAAGARPLLCATAITIQTTARVRGWHGIPAEVVTAQALALAEEEGPIRAVKLGMLGSAAPAVARLKEHPLLAGAAWVVDPVLFSSSGAELVEGGTDAYRPLLERGPIVTPNAMEAGAFAGLPEPRDEAALLGCARRLVDGGAAAVLAKGGHLDGEPVDWLVSARGAEPLRGTRRPGSKRGTGCRLASFLAARLALGEGLFDAARDAKRYVAAYLDRGASA</sequence>
<dbReference type="InterPro" id="IPR029056">
    <property type="entry name" value="Ribokinase-like"/>
</dbReference>
<dbReference type="PANTHER" id="PTHR20858">
    <property type="entry name" value="PHOSPHOMETHYLPYRIMIDINE KINASE"/>
    <property type="match status" value="1"/>
</dbReference>
<dbReference type="Gene3D" id="3.40.1190.20">
    <property type="match status" value="1"/>
</dbReference>
<evidence type="ECO:0000313" key="5">
    <source>
        <dbReference type="Proteomes" id="UP000055590"/>
    </source>
</evidence>
<dbReference type="GO" id="GO:0008902">
    <property type="term" value="F:hydroxymethylpyrimidine kinase activity"/>
    <property type="evidence" value="ECO:0007669"/>
    <property type="project" value="UniProtKB-EC"/>
</dbReference>
<dbReference type="STRING" id="1391653.AKJ08_2323"/>
<dbReference type="KEGG" id="vin:AKJ08_2323"/>
<name>A0A0K1PEU5_9BACT</name>
<dbReference type="EC" id="2.7.1.49" evidence="2"/>
<gene>
    <name evidence="4" type="ORF">AKJ08_2323</name>
</gene>
<protein>
    <recommendedName>
        <fullName evidence="2">hydroxymethylpyrimidine kinase</fullName>
        <ecNumber evidence="2">2.7.1.49</ecNumber>
    </recommendedName>
</protein>
<dbReference type="EMBL" id="CP012332">
    <property type="protein sequence ID" value="AKU91936.1"/>
    <property type="molecule type" value="Genomic_DNA"/>
</dbReference>
<organism evidence="4 5">
    <name type="scientific">Vulgatibacter incomptus</name>
    <dbReference type="NCBI Taxonomy" id="1391653"/>
    <lineage>
        <taxon>Bacteria</taxon>
        <taxon>Pseudomonadati</taxon>
        <taxon>Myxococcota</taxon>
        <taxon>Myxococcia</taxon>
        <taxon>Myxococcales</taxon>
        <taxon>Cystobacterineae</taxon>
        <taxon>Vulgatibacteraceae</taxon>
        <taxon>Vulgatibacter</taxon>
    </lineage>
</organism>
<dbReference type="PATRIC" id="fig|1391653.3.peg.2421"/>
<keyword evidence="4" id="KW-0418">Kinase</keyword>
<dbReference type="GO" id="GO:0005829">
    <property type="term" value="C:cytosol"/>
    <property type="evidence" value="ECO:0007669"/>
    <property type="project" value="TreeGrafter"/>
</dbReference>
<proteinExistence type="predicted"/>
<feature type="domain" description="Pyridoxamine kinase/Phosphomethylpyrimidine kinase" evidence="3">
    <location>
        <begin position="8"/>
        <end position="238"/>
    </location>
</feature>
<accession>A0A0K1PEU5</accession>
<dbReference type="GO" id="GO:0009228">
    <property type="term" value="P:thiamine biosynthetic process"/>
    <property type="evidence" value="ECO:0007669"/>
    <property type="project" value="InterPro"/>
</dbReference>
<dbReference type="InterPro" id="IPR004399">
    <property type="entry name" value="HMP/HMP-P_kinase_dom"/>
</dbReference>
<evidence type="ECO:0000256" key="2">
    <source>
        <dbReference type="ARBA" id="ARBA00012135"/>
    </source>
</evidence>
<dbReference type="UniPathway" id="UPA00060">
    <property type="reaction ID" value="UER00138"/>
</dbReference>
<keyword evidence="4" id="KW-0808">Transferase</keyword>
<dbReference type="SUPFAM" id="SSF53613">
    <property type="entry name" value="Ribokinase-like"/>
    <property type="match status" value="1"/>
</dbReference>
<dbReference type="Proteomes" id="UP000055590">
    <property type="component" value="Chromosome"/>
</dbReference>
<dbReference type="RefSeq" id="WP_050727545.1">
    <property type="nucleotide sequence ID" value="NZ_CP012332.1"/>
</dbReference>
<evidence type="ECO:0000259" key="3">
    <source>
        <dbReference type="Pfam" id="PF08543"/>
    </source>
</evidence>
<dbReference type="AlphaFoldDB" id="A0A0K1PEU5"/>
<evidence type="ECO:0000313" key="4">
    <source>
        <dbReference type="EMBL" id="AKU91936.1"/>
    </source>
</evidence>
<dbReference type="GO" id="GO:0009229">
    <property type="term" value="P:thiamine diphosphate biosynthetic process"/>
    <property type="evidence" value="ECO:0007669"/>
    <property type="project" value="UniProtKB-UniPathway"/>
</dbReference>
<dbReference type="GO" id="GO:0008972">
    <property type="term" value="F:phosphomethylpyrimidine kinase activity"/>
    <property type="evidence" value="ECO:0007669"/>
    <property type="project" value="InterPro"/>
</dbReference>